<dbReference type="RefSeq" id="WP_008796316.1">
    <property type="nucleotide sequence ID" value="NZ_KQ235738.1"/>
</dbReference>
<dbReference type="Pfam" id="PF02508">
    <property type="entry name" value="Rnf-Nqr"/>
    <property type="match status" value="1"/>
</dbReference>
<evidence type="ECO:0000256" key="4">
    <source>
        <dbReference type="ARBA" id="ARBA00022967"/>
    </source>
</evidence>
<dbReference type="InterPro" id="IPR010968">
    <property type="entry name" value="RnfE"/>
</dbReference>
<keyword evidence="2 8" id="KW-0813">Transport</keyword>
<keyword evidence="3 8" id="KW-0812">Transmembrane</keyword>
<name>A0A0M1VXD5_FUSVC</name>
<dbReference type="InterPro" id="IPR003667">
    <property type="entry name" value="NqrDE/RnfAE"/>
</dbReference>
<evidence type="ECO:0000256" key="5">
    <source>
        <dbReference type="ARBA" id="ARBA00022982"/>
    </source>
</evidence>
<dbReference type="HOGENOM" id="CLU_046659_1_1_0"/>
<keyword evidence="4 8" id="KW-1278">Translocase</keyword>
<dbReference type="AlphaFoldDB" id="A0A0M1VXD5"/>
<dbReference type="NCBIfam" id="TIGR01948">
    <property type="entry name" value="rnfE"/>
    <property type="match status" value="1"/>
</dbReference>
<keyword evidence="6 8" id="KW-1133">Transmembrane helix</keyword>
<dbReference type="GO" id="GO:0005886">
    <property type="term" value="C:plasma membrane"/>
    <property type="evidence" value="ECO:0007669"/>
    <property type="project" value="UniProtKB-SubCell"/>
</dbReference>
<dbReference type="HAMAP" id="MF_00478">
    <property type="entry name" value="RsxE_RnfE"/>
    <property type="match status" value="1"/>
</dbReference>
<dbReference type="EC" id="7.-.-.-" evidence="8"/>
<keyword evidence="7 8" id="KW-0472">Membrane</keyword>
<dbReference type="PANTHER" id="PTHR30586:SF0">
    <property type="entry name" value="ION-TRANSLOCATING OXIDOREDUCTASE COMPLEX SUBUNIT E"/>
    <property type="match status" value="1"/>
</dbReference>
<comment type="subcellular location">
    <subcellularLocation>
        <location evidence="8">Cell membrane</location>
        <topology evidence="8">Multi-pass membrane protein</topology>
    </subcellularLocation>
    <subcellularLocation>
        <location evidence="1">Endomembrane system</location>
        <topology evidence="1">Multi-pass membrane protein</topology>
    </subcellularLocation>
</comment>
<dbReference type="eggNOG" id="COG4660">
    <property type="taxonomic scope" value="Bacteria"/>
</dbReference>
<reference evidence="9 10" key="1">
    <citation type="submission" date="2011-10" db="EMBL/GenBank/DDBJ databases">
        <title>The Genome Sequence of Fusobacterium sp. 4_1_13.</title>
        <authorList>
            <consortium name="The Broad Institute Genome Sequencing Platform"/>
            <person name="Earl A."/>
            <person name="Ward D."/>
            <person name="Feldgarden M."/>
            <person name="Gevers D."/>
            <person name="Strauss J."/>
            <person name="Ambrose C."/>
            <person name="Allen-Vercoe E."/>
            <person name="Young S.K."/>
            <person name="Zeng Q."/>
            <person name="Gargeya S."/>
            <person name="Fitzgerald M."/>
            <person name="Haas B."/>
            <person name="Abouelleil A."/>
            <person name="Alvarado L."/>
            <person name="Arachchi H.M."/>
            <person name="Berlin A."/>
            <person name="Brown A."/>
            <person name="Chapman S.B."/>
            <person name="Chen Z."/>
            <person name="Dunbar C."/>
            <person name="Freedman E."/>
            <person name="Gearin G."/>
            <person name="Goldberg J."/>
            <person name="Griggs A."/>
            <person name="Gujja S."/>
            <person name="Heiman D."/>
            <person name="Howarth C."/>
            <person name="Larson L."/>
            <person name="Lui A."/>
            <person name="MacDonald P.J."/>
            <person name="Montmayeur A."/>
            <person name="Murphy C."/>
            <person name="Neiman D."/>
            <person name="Pearson M."/>
            <person name="Priest M."/>
            <person name="Roberts A."/>
            <person name="Saif S."/>
            <person name="Shea T."/>
            <person name="Shenoy N."/>
            <person name="Sisk P."/>
            <person name="Stolte C."/>
            <person name="Sykes S."/>
            <person name="Wortman J."/>
            <person name="Nusbaum C."/>
            <person name="Birren B."/>
        </authorList>
    </citation>
    <scope>NUCLEOTIDE SEQUENCE [LARGE SCALE GENOMIC DNA]</scope>
    <source>
        <strain evidence="9 10">4_1_13</strain>
    </source>
</reference>
<dbReference type="GO" id="GO:0012505">
    <property type="term" value="C:endomembrane system"/>
    <property type="evidence" value="ECO:0007669"/>
    <property type="project" value="UniProtKB-SubCell"/>
</dbReference>
<comment type="caution">
    <text evidence="9">The sequence shown here is derived from an EMBL/GenBank/DDBJ whole genome shotgun (WGS) entry which is preliminary data.</text>
</comment>
<evidence type="ECO:0000313" key="10">
    <source>
        <dbReference type="Proteomes" id="UP000004925"/>
    </source>
</evidence>
<feature type="transmembrane region" description="Helical" evidence="8">
    <location>
        <begin position="126"/>
        <end position="147"/>
    </location>
</feature>
<feature type="transmembrane region" description="Helical" evidence="8">
    <location>
        <begin position="70"/>
        <end position="90"/>
    </location>
</feature>
<sequence length="205" mass="21701">MKKLGVLTAGIFKENPVFVLMLGLCPTLGVTSSAINGFSMGLAVIAVLACSNGLISLFKKFIPDEVRIPAFIMIIASLVTVVDMIMNAYTPDLYKVLGLFIPLIVVNCIVLGRAESFASKNGVIDSILDGIGSGIGFTLSLTFLGSIRELLGNGSVFGISLVPANFTPALIFILAPGGFITIGMIMACINIKKERDAKKKKVTKK</sequence>
<gene>
    <name evidence="8" type="primary">rnfE</name>
    <name evidence="9" type="ORF">FSCG_01843</name>
</gene>
<evidence type="ECO:0000256" key="8">
    <source>
        <dbReference type="HAMAP-Rule" id="MF_00478"/>
    </source>
</evidence>
<organism evidence="9 10">
    <name type="scientific">Fusobacterium vincentii 4_1_13</name>
    <dbReference type="NCBI Taxonomy" id="469606"/>
    <lineage>
        <taxon>Bacteria</taxon>
        <taxon>Fusobacteriati</taxon>
        <taxon>Fusobacteriota</taxon>
        <taxon>Fusobacteriia</taxon>
        <taxon>Fusobacteriales</taxon>
        <taxon>Fusobacteriaceae</taxon>
        <taxon>Fusobacterium</taxon>
    </lineage>
</organism>
<dbReference type="GO" id="GO:0022900">
    <property type="term" value="P:electron transport chain"/>
    <property type="evidence" value="ECO:0007669"/>
    <property type="project" value="UniProtKB-UniRule"/>
</dbReference>
<evidence type="ECO:0000256" key="1">
    <source>
        <dbReference type="ARBA" id="ARBA00004127"/>
    </source>
</evidence>
<keyword evidence="5 8" id="KW-0249">Electron transport</keyword>
<evidence type="ECO:0000256" key="7">
    <source>
        <dbReference type="ARBA" id="ARBA00023136"/>
    </source>
</evidence>
<comment type="subunit">
    <text evidence="8">The complex is composed of six subunits: RnfA, RnfB, RnfC, RnfD, RnfE and RnfG.</text>
</comment>
<keyword evidence="8" id="KW-1003">Cell membrane</keyword>
<evidence type="ECO:0000313" key="9">
    <source>
        <dbReference type="EMBL" id="EEO41130.1"/>
    </source>
</evidence>
<evidence type="ECO:0000256" key="3">
    <source>
        <dbReference type="ARBA" id="ARBA00022692"/>
    </source>
</evidence>
<dbReference type="PIRSF" id="PIRSF006102">
    <property type="entry name" value="NQR_DE"/>
    <property type="match status" value="1"/>
</dbReference>
<evidence type="ECO:0000256" key="2">
    <source>
        <dbReference type="ARBA" id="ARBA00022448"/>
    </source>
</evidence>
<dbReference type="PANTHER" id="PTHR30586">
    <property type="entry name" value="ELECTRON TRANSPORT COMPLEX PROTEIN RNFE"/>
    <property type="match status" value="1"/>
</dbReference>
<dbReference type="NCBIfam" id="NF009070">
    <property type="entry name" value="PRK12405.1"/>
    <property type="match status" value="1"/>
</dbReference>
<accession>A0A0M1VXD5</accession>
<dbReference type="Proteomes" id="UP000004925">
    <property type="component" value="Unassembled WGS sequence"/>
</dbReference>
<feature type="transmembrane region" description="Helical" evidence="8">
    <location>
        <begin position="37"/>
        <end position="58"/>
    </location>
</feature>
<feature type="transmembrane region" description="Helical" evidence="8">
    <location>
        <begin position="96"/>
        <end position="114"/>
    </location>
</feature>
<protein>
    <recommendedName>
        <fullName evidence="8">Ion-translocating oxidoreductase complex subunit E</fullName>
        <ecNumber evidence="8">7.-.-.-</ecNumber>
    </recommendedName>
    <alternativeName>
        <fullName evidence="8">Rnf electron transport complex subunit E</fullName>
    </alternativeName>
</protein>
<evidence type="ECO:0000256" key="6">
    <source>
        <dbReference type="ARBA" id="ARBA00022989"/>
    </source>
</evidence>
<comment type="function">
    <text evidence="8">Part of a membrane-bound complex that couples electron transfer with translocation of ions across the membrane.</text>
</comment>
<comment type="similarity">
    <text evidence="8">Belongs to the NqrDE/RnfAE family.</text>
</comment>
<feature type="transmembrane region" description="Helical" evidence="8">
    <location>
        <begin position="167"/>
        <end position="191"/>
    </location>
</feature>
<dbReference type="GeneID" id="79799247"/>
<proteinExistence type="inferred from homology"/>
<dbReference type="EMBL" id="ACDE02000022">
    <property type="protein sequence ID" value="EEO41130.1"/>
    <property type="molecule type" value="Genomic_DNA"/>
</dbReference>